<feature type="transmembrane region" description="Helical" evidence="9">
    <location>
        <begin position="116"/>
        <end position="136"/>
    </location>
</feature>
<comment type="pathway">
    <text evidence="9">Protein modification; lipoprotein biosynthesis (N-acyl transfer).</text>
</comment>
<dbReference type="EMBL" id="CP034158">
    <property type="protein sequence ID" value="AZI66664.1"/>
    <property type="molecule type" value="Genomic_DNA"/>
</dbReference>
<dbReference type="InterPro" id="IPR036526">
    <property type="entry name" value="C-N_Hydrolase_sf"/>
</dbReference>
<feature type="transmembrane region" description="Helical" evidence="9">
    <location>
        <begin position="194"/>
        <end position="214"/>
    </location>
</feature>
<dbReference type="Gene3D" id="3.60.110.10">
    <property type="entry name" value="Carbon-nitrogen hydrolase"/>
    <property type="match status" value="1"/>
</dbReference>
<dbReference type="Proteomes" id="UP000274483">
    <property type="component" value="Chromosome"/>
</dbReference>
<dbReference type="PROSITE" id="PS50263">
    <property type="entry name" value="CN_HYDROLASE"/>
    <property type="match status" value="1"/>
</dbReference>
<keyword evidence="12" id="KW-1185">Reference proteome</keyword>
<feature type="transmembrane region" description="Helical" evidence="9">
    <location>
        <begin position="54"/>
        <end position="74"/>
    </location>
</feature>
<dbReference type="EC" id="2.3.1.269" evidence="9"/>
<dbReference type="NCBIfam" id="TIGR00546">
    <property type="entry name" value="lnt"/>
    <property type="match status" value="1"/>
</dbReference>
<evidence type="ECO:0000256" key="9">
    <source>
        <dbReference type="HAMAP-Rule" id="MF_01148"/>
    </source>
</evidence>
<protein>
    <recommendedName>
        <fullName evidence="9">Apolipoprotein N-acyltransferase</fullName>
        <shortName evidence="9">ALP N-acyltransferase</shortName>
        <ecNumber evidence="9">2.3.1.269</ecNumber>
    </recommendedName>
</protein>
<feature type="transmembrane region" description="Helical" evidence="9">
    <location>
        <begin position="156"/>
        <end position="182"/>
    </location>
</feature>
<dbReference type="CDD" id="cd07571">
    <property type="entry name" value="ALP_N-acyl_transferase"/>
    <property type="match status" value="1"/>
</dbReference>
<evidence type="ECO:0000256" key="6">
    <source>
        <dbReference type="ARBA" id="ARBA00022989"/>
    </source>
</evidence>
<accession>A0ABN5SWQ2</accession>
<reference evidence="11 12" key="1">
    <citation type="submission" date="2018-11" db="EMBL/GenBank/DDBJ databases">
        <title>Proposal to divide the Flavobacteriaceae and reorganize its genera based on Amino Acid Identity values calculated from whole genome sequences.</title>
        <authorList>
            <person name="Nicholson A.C."/>
            <person name="Gulvik C.A."/>
            <person name="Whitney A.M."/>
            <person name="Humrighouse B.W."/>
            <person name="Bell M."/>
            <person name="Holmes B."/>
            <person name="Steigerwalt A.G."/>
            <person name="Villarma A."/>
            <person name="Sheth M."/>
            <person name="Batra D."/>
            <person name="Pryor J."/>
            <person name="Bernardet J.-F."/>
            <person name="Hugo C."/>
            <person name="Kampfer P."/>
            <person name="Newman J.D."/>
            <person name="McQuiston J.R."/>
        </authorList>
    </citation>
    <scope>NUCLEOTIDE SEQUENCE [LARGE SCALE GENOMIC DNA]</scope>
    <source>
        <strain evidence="11 12">H3001</strain>
    </source>
</reference>
<evidence type="ECO:0000256" key="3">
    <source>
        <dbReference type="ARBA" id="ARBA00022475"/>
    </source>
</evidence>
<evidence type="ECO:0000256" key="4">
    <source>
        <dbReference type="ARBA" id="ARBA00022679"/>
    </source>
</evidence>
<evidence type="ECO:0000256" key="5">
    <source>
        <dbReference type="ARBA" id="ARBA00022692"/>
    </source>
</evidence>
<feature type="transmembrane region" description="Helical" evidence="9">
    <location>
        <begin position="25"/>
        <end position="42"/>
    </location>
</feature>
<evidence type="ECO:0000256" key="7">
    <source>
        <dbReference type="ARBA" id="ARBA00023136"/>
    </source>
</evidence>
<evidence type="ECO:0000259" key="10">
    <source>
        <dbReference type="PROSITE" id="PS50263"/>
    </source>
</evidence>
<evidence type="ECO:0000256" key="2">
    <source>
        <dbReference type="ARBA" id="ARBA00010065"/>
    </source>
</evidence>
<dbReference type="PANTHER" id="PTHR38686">
    <property type="entry name" value="APOLIPOPROTEIN N-ACYLTRANSFERASE"/>
    <property type="match status" value="1"/>
</dbReference>
<keyword evidence="7 9" id="KW-0472">Membrane</keyword>
<comment type="function">
    <text evidence="9">Catalyzes the phospholipid dependent N-acylation of the N-terminal cysteine of apolipoprotein, the last step in lipoprotein maturation.</text>
</comment>
<keyword evidence="5 9" id="KW-0812">Transmembrane</keyword>
<evidence type="ECO:0000313" key="12">
    <source>
        <dbReference type="Proteomes" id="UP000274483"/>
    </source>
</evidence>
<gene>
    <name evidence="9 11" type="primary">lnt</name>
    <name evidence="11" type="ORF">EIB71_02745</name>
</gene>
<dbReference type="RefSeq" id="WP_124757258.1">
    <property type="nucleotide sequence ID" value="NZ_CBCRWA010000003.1"/>
</dbReference>
<comment type="subcellular location">
    <subcellularLocation>
        <location evidence="1 9">Cell membrane</location>
        <topology evidence="1 9">Multi-pass membrane protein</topology>
    </subcellularLocation>
</comment>
<dbReference type="InterPro" id="IPR004563">
    <property type="entry name" value="Apolipo_AcylTrfase"/>
</dbReference>
<dbReference type="InterPro" id="IPR045378">
    <property type="entry name" value="LNT_N"/>
</dbReference>
<feature type="transmembrane region" description="Helical" evidence="9">
    <location>
        <begin position="516"/>
        <end position="534"/>
    </location>
</feature>
<comment type="similarity">
    <text evidence="2 9">Belongs to the CN hydrolase family. Apolipoprotein N-acyltransferase subfamily.</text>
</comment>
<name>A0ABN5SWQ2_9FLAO</name>
<dbReference type="PANTHER" id="PTHR38686:SF1">
    <property type="entry name" value="APOLIPOPROTEIN N-ACYLTRANSFERASE"/>
    <property type="match status" value="1"/>
</dbReference>
<dbReference type="Pfam" id="PF20154">
    <property type="entry name" value="LNT_N"/>
    <property type="match status" value="1"/>
</dbReference>
<comment type="catalytic activity">
    <reaction evidence="9">
        <text>N-terminal S-1,2-diacyl-sn-glyceryl-L-cysteinyl-[lipoprotein] + a glycerophospholipid = N-acyl-S-1,2-diacyl-sn-glyceryl-L-cysteinyl-[lipoprotein] + a 2-acyl-sn-glycero-3-phospholipid + H(+)</text>
        <dbReference type="Rhea" id="RHEA:48228"/>
        <dbReference type="Rhea" id="RHEA-COMP:14681"/>
        <dbReference type="Rhea" id="RHEA-COMP:14684"/>
        <dbReference type="ChEBI" id="CHEBI:15378"/>
        <dbReference type="ChEBI" id="CHEBI:136912"/>
        <dbReference type="ChEBI" id="CHEBI:140656"/>
        <dbReference type="ChEBI" id="CHEBI:140657"/>
        <dbReference type="ChEBI" id="CHEBI:140660"/>
        <dbReference type="EC" id="2.3.1.269"/>
    </reaction>
</comment>
<dbReference type="Pfam" id="PF00795">
    <property type="entry name" value="CN_hydrolase"/>
    <property type="match status" value="1"/>
</dbReference>
<evidence type="ECO:0000256" key="1">
    <source>
        <dbReference type="ARBA" id="ARBA00004651"/>
    </source>
</evidence>
<keyword evidence="3 9" id="KW-1003">Cell membrane</keyword>
<dbReference type="InterPro" id="IPR003010">
    <property type="entry name" value="C-N_Hydrolase"/>
</dbReference>
<sequence length="553" mass="62469">MKYIILSLLSAVLLSISWPTYGIPFFIFIALVPLLILEHDISKFSNLKKKSLTIFGLSYLAFVIWNIVTTGWLYGARNPDGSHSLFAVVVPVVLNSLFYAFIFQCYHWYKNAQGTYFGLVFFVAIWMVFEKIHLSWELTWPWLNLGNAFADYPKIIQWYDTLGATGGSFWILLVNVYAFYTLRIWEAGRKRKSLILNSAILAAGILLPMLISGVKYQNFDLKSTGSVNVLMLQPELNPYTEKYSKDSLTILNDLLTLADENSTGKIDYYIGPETSLPGFGSISETGFENSELLNTVKGFLSKHPRSVFATGISSHRFYPDANQKSNTAYQTSQGIFVDSYNSAVQIIPNQKVEVYHKGKLVPGVEIFPYINVLKPLLGNAMLNLGGTTASLGVDEERKAFSNPFNAGQLAPIICYESIYGEFVTDYVKKGANFLAIMTNDSWWGETQGHKQLMAYSRMRAIETRREIARAANSGISAHINAKGDVVADTFYGDKTTLFAKINLYEHQTFYTRAGDLLSRISIFVFGFLVFYNLIKKFQNRKPQEPMKKIVIKR</sequence>
<organism evidence="11 12">
    <name type="scientific">Kaistella daneshvariae</name>
    <dbReference type="NCBI Taxonomy" id="2487074"/>
    <lineage>
        <taxon>Bacteria</taxon>
        <taxon>Pseudomonadati</taxon>
        <taxon>Bacteroidota</taxon>
        <taxon>Flavobacteriia</taxon>
        <taxon>Flavobacteriales</taxon>
        <taxon>Weeksellaceae</taxon>
        <taxon>Chryseobacterium group</taxon>
        <taxon>Kaistella</taxon>
    </lineage>
</organism>
<keyword evidence="6 9" id="KW-1133">Transmembrane helix</keyword>
<keyword evidence="4 9" id="KW-0808">Transferase</keyword>
<dbReference type="HAMAP" id="MF_01148">
    <property type="entry name" value="Lnt"/>
    <property type="match status" value="1"/>
</dbReference>
<evidence type="ECO:0000313" key="11">
    <source>
        <dbReference type="EMBL" id="AZI66664.1"/>
    </source>
</evidence>
<feature type="domain" description="CN hydrolase" evidence="10">
    <location>
        <begin position="227"/>
        <end position="503"/>
    </location>
</feature>
<dbReference type="SUPFAM" id="SSF56317">
    <property type="entry name" value="Carbon-nitrogen hydrolase"/>
    <property type="match status" value="1"/>
</dbReference>
<keyword evidence="8 9" id="KW-0012">Acyltransferase</keyword>
<proteinExistence type="inferred from homology"/>
<evidence type="ECO:0000256" key="8">
    <source>
        <dbReference type="ARBA" id="ARBA00023315"/>
    </source>
</evidence>
<feature type="transmembrane region" description="Helical" evidence="9">
    <location>
        <begin position="86"/>
        <end position="109"/>
    </location>
</feature>